<accession>A0A5C7EYT3</accession>
<dbReference type="RefSeq" id="WP_147798187.1">
    <property type="nucleotide sequence ID" value="NZ_VPFL01000001.1"/>
</dbReference>
<dbReference type="OrthoDB" id="9810361at2"/>
<evidence type="ECO:0000313" key="2">
    <source>
        <dbReference type="Proteomes" id="UP000321201"/>
    </source>
</evidence>
<evidence type="ECO:0000313" key="1">
    <source>
        <dbReference type="EMBL" id="TXF13601.1"/>
    </source>
</evidence>
<dbReference type="EMBL" id="VPFL01000001">
    <property type="protein sequence ID" value="TXF13601.1"/>
    <property type="molecule type" value="Genomic_DNA"/>
</dbReference>
<keyword evidence="2" id="KW-1185">Reference proteome</keyword>
<comment type="caution">
    <text evidence="1">The sequence shown here is derived from an EMBL/GenBank/DDBJ whole genome shotgun (WGS) entry which is preliminary data.</text>
</comment>
<dbReference type="InParanoid" id="A0A5C7EYT3"/>
<name>A0A5C7EYT3_9PROT</name>
<protein>
    <submittedName>
        <fullName evidence="1">Uncharacterized protein</fullName>
    </submittedName>
</protein>
<sequence>MYSTDGTVADYLASQGTAPYLAVVERYRRLRDRMNAVLQDIAGEDGAEAAIAADRAALLDALASSDWMDIDTVTTRFCERHGLAMVHPAGRTLEKDRPYGRSYY</sequence>
<dbReference type="AlphaFoldDB" id="A0A5C7EYT3"/>
<dbReference type="Proteomes" id="UP000321201">
    <property type="component" value="Unassembled WGS sequence"/>
</dbReference>
<reference evidence="1 2" key="1">
    <citation type="submission" date="2019-08" db="EMBL/GenBank/DDBJ databases">
        <title>Pelomicrobium methylotrophicum gen. nov., sp. nov. a moderately thermophilic, facultatively anaerobic, lithoautotrophic and methylotrophic bacterium isolated from a terrestrial mud volcano.</title>
        <authorList>
            <person name="Slobodkina G.B."/>
            <person name="Merkel A.Y."/>
            <person name="Slobodkin A.I."/>
        </authorList>
    </citation>
    <scope>NUCLEOTIDE SEQUENCE [LARGE SCALE GENOMIC DNA]</scope>
    <source>
        <strain evidence="1 2">SM250</strain>
    </source>
</reference>
<gene>
    <name evidence="1" type="ORF">FR698_00315</name>
</gene>
<organism evidence="1 2">
    <name type="scientific">Pelomicrobium methylotrophicum</name>
    <dbReference type="NCBI Taxonomy" id="2602750"/>
    <lineage>
        <taxon>Bacteria</taxon>
        <taxon>Pseudomonadati</taxon>
        <taxon>Pseudomonadota</taxon>
        <taxon>Hydrogenophilia</taxon>
        <taxon>Hydrogenophilia incertae sedis</taxon>
        <taxon>Pelomicrobium</taxon>
    </lineage>
</organism>
<proteinExistence type="predicted"/>